<keyword evidence="2" id="KW-0614">Plasmid</keyword>
<dbReference type="KEGG" id="vff:VITFI_CDS3463"/>
<name>A0A221KK83_VITFI</name>
<evidence type="ECO:0000313" key="3">
    <source>
        <dbReference type="Proteomes" id="UP000199729"/>
    </source>
</evidence>
<protein>
    <submittedName>
        <fullName evidence="2">Uncharacterized protein</fullName>
    </submittedName>
</protein>
<feature type="transmembrane region" description="Helical" evidence="1">
    <location>
        <begin position="20"/>
        <end position="37"/>
    </location>
</feature>
<keyword evidence="1" id="KW-0812">Transmembrane</keyword>
<gene>
    <name evidence="2" type="ORF">VITFI_CDS3463</name>
</gene>
<evidence type="ECO:0000313" key="2">
    <source>
        <dbReference type="EMBL" id="ASM79240.1"/>
    </source>
</evidence>
<keyword evidence="1" id="KW-0472">Membrane</keyword>
<keyword evidence="3" id="KW-1185">Reference proteome</keyword>
<keyword evidence="1" id="KW-1133">Transmembrane helix</keyword>
<dbReference type="EMBL" id="CP022424">
    <property type="protein sequence ID" value="ASM79240.1"/>
    <property type="molecule type" value="Genomic_DNA"/>
</dbReference>
<geneLocation type="plasmid" evidence="3">
    <name>pvf1</name>
</geneLocation>
<organism evidence="2 3">
    <name type="scientific">Vitreoscilla filiformis</name>
    <dbReference type="NCBI Taxonomy" id="63"/>
    <lineage>
        <taxon>Bacteria</taxon>
        <taxon>Pseudomonadati</taxon>
        <taxon>Pseudomonadota</taxon>
        <taxon>Betaproteobacteria</taxon>
        <taxon>Neisseriales</taxon>
        <taxon>Neisseriaceae</taxon>
        <taxon>Vitreoscilla</taxon>
    </lineage>
</organism>
<sequence length="41" mass="4603">MVHVNSLDSNSAGRWACAPWLRIFRALTLGLTGIYTLQNKK</sequence>
<reference evidence="2 3" key="1">
    <citation type="submission" date="2017-07" db="EMBL/GenBank/DDBJ databases">
        <title>Complete Genome Sequence of the cosmetic ferment Vitreoscilla filiformis (ATCC15551).</title>
        <authorList>
            <person name="Contreras S."/>
            <person name="Sagory-Zalkind P."/>
            <person name="Blanquart H."/>
            <person name="Iltis A."/>
            <person name="Morand S.C."/>
        </authorList>
    </citation>
    <scope>NUCLEOTIDE SEQUENCE [LARGE SCALE GENOMIC DNA]</scope>
    <source>
        <strain evidence="2 3">ATCC 15551</strain>
        <plasmid evidence="3">Plasmid pvf1</plasmid>
    </source>
</reference>
<accession>A0A221KK83</accession>
<dbReference type="Proteomes" id="UP000199729">
    <property type="component" value="Plasmid pVF1"/>
</dbReference>
<proteinExistence type="predicted"/>
<evidence type="ECO:0000256" key="1">
    <source>
        <dbReference type="SAM" id="Phobius"/>
    </source>
</evidence>
<dbReference type="AlphaFoldDB" id="A0A221KK83"/>